<organism evidence="1 2">
    <name type="scientific">Deinococcus humi</name>
    <dbReference type="NCBI Taxonomy" id="662880"/>
    <lineage>
        <taxon>Bacteria</taxon>
        <taxon>Thermotogati</taxon>
        <taxon>Deinococcota</taxon>
        <taxon>Deinococci</taxon>
        <taxon>Deinococcales</taxon>
        <taxon>Deinococcaceae</taxon>
        <taxon>Deinococcus</taxon>
    </lineage>
</organism>
<name>A0A7W8JUJ5_9DEIO</name>
<proteinExistence type="predicted"/>
<evidence type="ECO:0000313" key="2">
    <source>
        <dbReference type="Proteomes" id="UP000552709"/>
    </source>
</evidence>
<dbReference type="Proteomes" id="UP000552709">
    <property type="component" value="Unassembled WGS sequence"/>
</dbReference>
<evidence type="ECO:0000313" key="1">
    <source>
        <dbReference type="EMBL" id="MBB5363532.1"/>
    </source>
</evidence>
<sequence>MLLGGRPVGVHQLAGQHVDHQVHLRAVHQVQSGWGHSQGLQIRDGGMPVDLCGGPDLPGRLYLEGVREAFAQIVLGH</sequence>
<gene>
    <name evidence="1" type="ORF">HNQ08_002638</name>
</gene>
<reference evidence="1 2" key="1">
    <citation type="submission" date="2020-08" db="EMBL/GenBank/DDBJ databases">
        <title>Genomic Encyclopedia of Type Strains, Phase IV (KMG-IV): sequencing the most valuable type-strain genomes for metagenomic binning, comparative biology and taxonomic classification.</title>
        <authorList>
            <person name="Goeker M."/>
        </authorList>
    </citation>
    <scope>NUCLEOTIDE SEQUENCE [LARGE SCALE GENOMIC DNA]</scope>
    <source>
        <strain evidence="1 2">DSM 27939</strain>
    </source>
</reference>
<dbReference type="EMBL" id="JACHFL010000006">
    <property type="protein sequence ID" value="MBB5363532.1"/>
    <property type="molecule type" value="Genomic_DNA"/>
</dbReference>
<dbReference type="AlphaFoldDB" id="A0A7W8JUJ5"/>
<dbReference type="RefSeq" id="WP_184132644.1">
    <property type="nucleotide sequence ID" value="NZ_JACHFL010000006.1"/>
</dbReference>
<protein>
    <submittedName>
        <fullName evidence="1">Uncharacterized protein</fullName>
    </submittedName>
</protein>
<keyword evidence="2" id="KW-1185">Reference proteome</keyword>
<accession>A0A7W8JUJ5</accession>
<comment type="caution">
    <text evidence="1">The sequence shown here is derived from an EMBL/GenBank/DDBJ whole genome shotgun (WGS) entry which is preliminary data.</text>
</comment>